<dbReference type="Proteomes" id="UP000008635">
    <property type="component" value="Chromosome"/>
</dbReference>
<dbReference type="AlphaFoldDB" id="E8UAA3"/>
<feature type="transmembrane region" description="Helical" evidence="6">
    <location>
        <begin position="139"/>
        <end position="161"/>
    </location>
</feature>
<dbReference type="RefSeq" id="WP_013557497.1">
    <property type="nucleotide sequence ID" value="NC_014958.1"/>
</dbReference>
<evidence type="ECO:0000313" key="9">
    <source>
        <dbReference type="Proteomes" id="UP000008635"/>
    </source>
</evidence>
<dbReference type="KEGG" id="dmr:Deima_2354"/>
<gene>
    <name evidence="8" type="ordered locus">Deima_2354</name>
</gene>
<evidence type="ECO:0000256" key="5">
    <source>
        <dbReference type="ARBA" id="ARBA00023136"/>
    </source>
</evidence>
<dbReference type="InterPro" id="IPR011701">
    <property type="entry name" value="MFS"/>
</dbReference>
<keyword evidence="5 6" id="KW-0472">Membrane</keyword>
<dbReference type="SUPFAM" id="SSF103473">
    <property type="entry name" value="MFS general substrate transporter"/>
    <property type="match status" value="1"/>
</dbReference>
<dbReference type="CDD" id="cd17388">
    <property type="entry name" value="MFS_TetA"/>
    <property type="match status" value="1"/>
</dbReference>
<dbReference type="eggNOG" id="COG2814">
    <property type="taxonomic scope" value="Bacteria"/>
</dbReference>
<evidence type="ECO:0000256" key="3">
    <source>
        <dbReference type="ARBA" id="ARBA00022692"/>
    </source>
</evidence>
<feature type="domain" description="Major facilitator superfamily (MFS) profile" evidence="7">
    <location>
        <begin position="11"/>
        <end position="405"/>
    </location>
</feature>
<keyword evidence="2" id="KW-0813">Transport</keyword>
<reference evidence="9" key="2">
    <citation type="submission" date="2011-01" db="EMBL/GenBank/DDBJ databases">
        <title>The complete genome of Deinococcus maricopensis DSM 21211.</title>
        <authorList>
            <consortium name="US DOE Joint Genome Institute (JGI-PGF)"/>
            <person name="Lucas S."/>
            <person name="Copeland A."/>
            <person name="Lapidus A."/>
            <person name="Goodwin L."/>
            <person name="Pitluck S."/>
            <person name="Kyrpides N."/>
            <person name="Mavromatis K."/>
            <person name="Pagani I."/>
            <person name="Ivanova N."/>
            <person name="Ovchinnikova G."/>
            <person name="Zeytun A."/>
            <person name="Detter J.C."/>
            <person name="Han C."/>
            <person name="Land M."/>
            <person name="Hauser L."/>
            <person name="Markowitz V."/>
            <person name="Cheng J.-F."/>
            <person name="Hugenholtz P."/>
            <person name="Woyke T."/>
            <person name="Wu D."/>
            <person name="Pukall R."/>
            <person name="Gehrich-Schroeter G."/>
            <person name="Brambilla E."/>
            <person name="Klenk H.-P."/>
            <person name="Eisen J.A."/>
        </authorList>
    </citation>
    <scope>NUCLEOTIDE SEQUENCE [LARGE SCALE GENOMIC DNA]</scope>
    <source>
        <strain evidence="9">DSM 21211 / LMG 22137 / NRRL B-23946 / LB-34</strain>
    </source>
</reference>
<feature type="transmembrane region" description="Helical" evidence="6">
    <location>
        <begin position="256"/>
        <end position="274"/>
    </location>
</feature>
<dbReference type="InterPro" id="IPR020846">
    <property type="entry name" value="MFS_dom"/>
</dbReference>
<feature type="transmembrane region" description="Helical" evidence="6">
    <location>
        <begin position="345"/>
        <end position="369"/>
    </location>
</feature>
<sequence length="414" mass="42326" precursor="true">MSPSPPQPTASLPFIFVTLLLDMLGIGLIVPVLPTLVTQLSGGATNAATLYGALISAYALMQFLCAPLLGALSDAHGRRPILLLSLTGSTLGYLLMAFSPNLLWMLLARLIAGTTGANVTVANAYVADISTPATRARNFGVVSAAFGLGFIAGPALGGLLGNVDVRLPFLFAAGLAALNALYGLLVLPESHPVAARRPVRATHLNPFGGWRTLRAAPGVLGLTAAIVTANLAVQFSNSTWVLHGTARYGWTPGTNGLTLAGSGLLMAAVQLALLGPVVRRLGERRTATTALLIGVLSFLLYGLAAQPWLLYTGMLLGVLCGLAGPTTQSLFSARIPPEQQGAAQGALTGLNSLATVVGPLAATGLFAHYAAPGAAPHLPGIVFFACSALLLLSAGMLWATFRRASAPVRSGGAA</sequence>
<keyword evidence="3 6" id="KW-0812">Transmembrane</keyword>
<dbReference type="Pfam" id="PF07690">
    <property type="entry name" value="MFS_1"/>
    <property type="match status" value="2"/>
</dbReference>
<feature type="transmembrane region" description="Helical" evidence="6">
    <location>
        <begin position="81"/>
        <end position="98"/>
    </location>
</feature>
<evidence type="ECO:0000256" key="4">
    <source>
        <dbReference type="ARBA" id="ARBA00022989"/>
    </source>
</evidence>
<dbReference type="InterPro" id="IPR036259">
    <property type="entry name" value="MFS_trans_sf"/>
</dbReference>
<protein>
    <submittedName>
        <fullName evidence="8">Major facilitator superfamily MFS_1</fullName>
    </submittedName>
</protein>
<dbReference type="EMBL" id="CP002454">
    <property type="protein sequence ID" value="ADV67992.1"/>
    <property type="molecule type" value="Genomic_DNA"/>
</dbReference>
<feature type="transmembrane region" description="Helical" evidence="6">
    <location>
        <begin position="286"/>
        <end position="304"/>
    </location>
</feature>
<dbReference type="PROSITE" id="PS50850">
    <property type="entry name" value="MFS"/>
    <property type="match status" value="1"/>
</dbReference>
<feature type="transmembrane region" description="Helical" evidence="6">
    <location>
        <begin position="167"/>
        <end position="187"/>
    </location>
</feature>
<evidence type="ECO:0000313" key="8">
    <source>
        <dbReference type="EMBL" id="ADV67992.1"/>
    </source>
</evidence>
<accession>E8UAA3</accession>
<dbReference type="GO" id="GO:0022857">
    <property type="term" value="F:transmembrane transporter activity"/>
    <property type="evidence" value="ECO:0007669"/>
    <property type="project" value="InterPro"/>
</dbReference>
<evidence type="ECO:0000256" key="2">
    <source>
        <dbReference type="ARBA" id="ARBA00022448"/>
    </source>
</evidence>
<dbReference type="PANTHER" id="PTHR23504:SF15">
    <property type="entry name" value="MAJOR FACILITATOR SUPERFAMILY (MFS) PROFILE DOMAIN-CONTAINING PROTEIN"/>
    <property type="match status" value="1"/>
</dbReference>
<evidence type="ECO:0000259" key="7">
    <source>
        <dbReference type="PROSITE" id="PS50850"/>
    </source>
</evidence>
<feature type="transmembrane region" description="Helical" evidence="6">
    <location>
        <begin position="48"/>
        <end position="69"/>
    </location>
</feature>
<evidence type="ECO:0000256" key="6">
    <source>
        <dbReference type="SAM" id="Phobius"/>
    </source>
</evidence>
<dbReference type="InterPro" id="IPR001958">
    <property type="entry name" value="Tet-R_TetA/multi-R_MdtG-like"/>
</dbReference>
<keyword evidence="9" id="KW-1185">Reference proteome</keyword>
<comment type="subcellular location">
    <subcellularLocation>
        <location evidence="1">Membrane</location>
        <topology evidence="1">Multi-pass membrane protein</topology>
    </subcellularLocation>
</comment>
<dbReference type="PRINTS" id="PR01035">
    <property type="entry name" value="TCRTETA"/>
</dbReference>
<proteinExistence type="predicted"/>
<name>E8UAA3_DEIML</name>
<dbReference type="GO" id="GO:0016020">
    <property type="term" value="C:membrane"/>
    <property type="evidence" value="ECO:0007669"/>
    <property type="project" value="UniProtKB-SubCell"/>
</dbReference>
<feature type="transmembrane region" description="Helical" evidence="6">
    <location>
        <begin position="215"/>
        <end position="236"/>
    </location>
</feature>
<dbReference type="PANTHER" id="PTHR23504">
    <property type="entry name" value="MAJOR FACILITATOR SUPERFAMILY DOMAIN-CONTAINING PROTEIN 10"/>
    <property type="match status" value="1"/>
</dbReference>
<organism evidence="8 9">
    <name type="scientific">Deinococcus maricopensis (strain DSM 21211 / LMG 22137 / NRRL B-23946 / LB-34)</name>
    <dbReference type="NCBI Taxonomy" id="709986"/>
    <lineage>
        <taxon>Bacteria</taxon>
        <taxon>Thermotogati</taxon>
        <taxon>Deinococcota</taxon>
        <taxon>Deinococci</taxon>
        <taxon>Deinococcales</taxon>
        <taxon>Deinococcaceae</taxon>
        <taxon>Deinococcus</taxon>
    </lineage>
</organism>
<dbReference type="OrthoDB" id="9793283at2"/>
<feature type="transmembrane region" description="Helical" evidence="6">
    <location>
        <begin position="12"/>
        <end position="36"/>
    </location>
</feature>
<reference evidence="8 9" key="1">
    <citation type="journal article" date="2011" name="Stand. Genomic Sci.">
        <title>Complete genome sequence of Deinococcus maricopensis type strain (LB-34).</title>
        <authorList>
            <person name="Pukall R."/>
            <person name="Zeytun A."/>
            <person name="Lucas S."/>
            <person name="Lapidus A."/>
            <person name="Hammon N."/>
            <person name="Deshpande S."/>
            <person name="Nolan M."/>
            <person name="Cheng J.F."/>
            <person name="Pitluck S."/>
            <person name="Liolios K."/>
            <person name="Pagani I."/>
            <person name="Mikhailova N."/>
            <person name="Ivanova N."/>
            <person name="Mavromatis K."/>
            <person name="Pati A."/>
            <person name="Tapia R."/>
            <person name="Han C."/>
            <person name="Goodwin L."/>
            <person name="Chen A."/>
            <person name="Palaniappan K."/>
            <person name="Land M."/>
            <person name="Hauser L."/>
            <person name="Chang Y.J."/>
            <person name="Jeffries C.D."/>
            <person name="Brambilla E.M."/>
            <person name="Rohde M."/>
            <person name="Goker M."/>
            <person name="Detter J.C."/>
            <person name="Woyke T."/>
            <person name="Bristow J."/>
            <person name="Eisen J.A."/>
            <person name="Markowitz V."/>
            <person name="Hugenholtz P."/>
            <person name="Kyrpides N.C."/>
            <person name="Klenk H.P."/>
        </authorList>
    </citation>
    <scope>NUCLEOTIDE SEQUENCE [LARGE SCALE GENOMIC DNA]</scope>
    <source>
        <strain evidence="9">DSM 21211 / LMG 22137 / NRRL B-23946 / LB-34</strain>
    </source>
</reference>
<feature type="transmembrane region" description="Helical" evidence="6">
    <location>
        <begin position="381"/>
        <end position="401"/>
    </location>
</feature>
<dbReference type="STRING" id="709986.Deima_2354"/>
<dbReference type="Gene3D" id="1.20.1250.20">
    <property type="entry name" value="MFS general substrate transporter like domains"/>
    <property type="match status" value="1"/>
</dbReference>
<evidence type="ECO:0000256" key="1">
    <source>
        <dbReference type="ARBA" id="ARBA00004141"/>
    </source>
</evidence>
<dbReference type="HOGENOM" id="CLU_001265_10_11_0"/>
<feature type="transmembrane region" description="Helical" evidence="6">
    <location>
        <begin position="310"/>
        <end position="333"/>
    </location>
</feature>
<keyword evidence="4 6" id="KW-1133">Transmembrane helix</keyword>